<dbReference type="PRINTS" id="PR01490">
    <property type="entry name" value="RTXTOXIND"/>
</dbReference>
<dbReference type="Pfam" id="PF26002">
    <property type="entry name" value="Beta-barrel_AprE"/>
    <property type="match status" value="1"/>
</dbReference>
<comment type="subcellular location">
    <subcellularLocation>
        <location evidence="1">Membrane</location>
        <topology evidence="1">Single-pass membrane protein</topology>
    </subcellularLocation>
</comment>
<dbReference type="KEGG" id="est:DN752_14860"/>
<keyword evidence="10" id="KW-1185">Reference proteome</keyword>
<dbReference type="Gene3D" id="2.40.30.170">
    <property type="match status" value="1"/>
</dbReference>
<keyword evidence="5" id="KW-0175">Coiled coil</keyword>
<dbReference type="OrthoDB" id="594147at2"/>
<evidence type="ECO:0000256" key="6">
    <source>
        <dbReference type="SAM" id="Phobius"/>
    </source>
</evidence>
<name>A0A2Z4ILN3_9BACT</name>
<dbReference type="PANTHER" id="PTHR30386">
    <property type="entry name" value="MEMBRANE FUSION SUBUNIT OF EMRAB-TOLC MULTIDRUG EFFLUX PUMP"/>
    <property type="match status" value="1"/>
</dbReference>
<evidence type="ECO:0000313" key="10">
    <source>
        <dbReference type="Proteomes" id="UP000248688"/>
    </source>
</evidence>
<dbReference type="GO" id="GO:0016020">
    <property type="term" value="C:membrane"/>
    <property type="evidence" value="ECO:0007669"/>
    <property type="project" value="UniProtKB-SubCell"/>
</dbReference>
<evidence type="ECO:0000313" key="9">
    <source>
        <dbReference type="EMBL" id="AWW31303.1"/>
    </source>
</evidence>
<organism evidence="9 10">
    <name type="scientific">Echinicola strongylocentroti</name>
    <dbReference type="NCBI Taxonomy" id="1795355"/>
    <lineage>
        <taxon>Bacteria</taxon>
        <taxon>Pseudomonadati</taxon>
        <taxon>Bacteroidota</taxon>
        <taxon>Cytophagia</taxon>
        <taxon>Cytophagales</taxon>
        <taxon>Cyclobacteriaceae</taxon>
        <taxon>Echinicola</taxon>
    </lineage>
</organism>
<reference evidence="9 10" key="1">
    <citation type="submission" date="2018-06" db="EMBL/GenBank/DDBJ databases">
        <title>Echinicola strongylocentroti sp. nov., isolated from a sea urchin Strongylocentrotus intermedius.</title>
        <authorList>
            <person name="Bae S.S."/>
        </authorList>
    </citation>
    <scope>NUCLEOTIDE SEQUENCE [LARGE SCALE GENOMIC DNA]</scope>
    <source>
        <strain evidence="9 10">MEBiC08714</strain>
    </source>
</reference>
<feature type="domain" description="Multidrug resistance protein MdtA-like barrel-sandwich hybrid" evidence="7">
    <location>
        <begin position="66"/>
        <end position="269"/>
    </location>
</feature>
<accession>A0A2Z4ILN3</accession>
<feature type="coiled-coil region" evidence="5">
    <location>
        <begin position="209"/>
        <end position="236"/>
    </location>
</feature>
<feature type="transmembrane region" description="Helical" evidence="6">
    <location>
        <begin position="27"/>
        <end position="47"/>
    </location>
</feature>
<dbReference type="AlphaFoldDB" id="A0A2Z4ILN3"/>
<gene>
    <name evidence="9" type="ORF">DN752_14860</name>
</gene>
<dbReference type="Gene3D" id="2.40.50.100">
    <property type="match status" value="1"/>
</dbReference>
<evidence type="ECO:0000256" key="1">
    <source>
        <dbReference type="ARBA" id="ARBA00004167"/>
    </source>
</evidence>
<dbReference type="EMBL" id="CP030041">
    <property type="protein sequence ID" value="AWW31303.1"/>
    <property type="molecule type" value="Genomic_DNA"/>
</dbReference>
<dbReference type="PANTHER" id="PTHR30386:SF26">
    <property type="entry name" value="TRANSPORT PROTEIN COMB"/>
    <property type="match status" value="1"/>
</dbReference>
<dbReference type="RefSeq" id="WP_112784679.1">
    <property type="nucleotide sequence ID" value="NZ_CP030041.1"/>
</dbReference>
<keyword evidence="2 6" id="KW-0812">Transmembrane</keyword>
<dbReference type="Pfam" id="PF25917">
    <property type="entry name" value="BSH_RND"/>
    <property type="match status" value="1"/>
</dbReference>
<proteinExistence type="predicted"/>
<dbReference type="InterPro" id="IPR050739">
    <property type="entry name" value="MFP"/>
</dbReference>
<evidence type="ECO:0000259" key="8">
    <source>
        <dbReference type="Pfam" id="PF26002"/>
    </source>
</evidence>
<evidence type="ECO:0000256" key="4">
    <source>
        <dbReference type="ARBA" id="ARBA00023136"/>
    </source>
</evidence>
<evidence type="ECO:0000259" key="7">
    <source>
        <dbReference type="Pfam" id="PF25917"/>
    </source>
</evidence>
<feature type="domain" description="AprE-like beta-barrel" evidence="8">
    <location>
        <begin position="281"/>
        <end position="360"/>
    </location>
</feature>
<dbReference type="Proteomes" id="UP000248688">
    <property type="component" value="Chromosome"/>
</dbReference>
<evidence type="ECO:0000256" key="3">
    <source>
        <dbReference type="ARBA" id="ARBA00022989"/>
    </source>
</evidence>
<dbReference type="InterPro" id="IPR058625">
    <property type="entry name" value="MdtA-like_BSH"/>
</dbReference>
<sequence length="389" mass="44118">MKTIFPASIVNQTTEYYQGKISVRSKVIYTSVLVALAVMLVSLPFIYVDVSVSARGSFQTSLGRNEIHAPVSGRVSSINIVENESVKQGQVLAEIKSDQVDLEIDGVNSRKALVQNFIADLRKLMKVSPNQIDDFLGRTLTTKYYQAAFFEYVSGVQQLQTVLEKEKRDLKRAKVLFDSKAISAVDYDEYRSKFEQSLANLDIYHSKKISSWEQELRDYQNEFDELANSKKLLRDRLHQYKIVAGVAGTIINFENIKMGDFVFANQKMAEISPDSTLKAVAFLDPADIAFVQPGQKVNFQVDAYDYNQWGLLEGTVEEIAKDINMISENEVAFRVICNLSKEALYLKNGVEGDVKRGMTFNGRFLVARRSLYQLLYDKVDDWLNPALKN</sequence>
<keyword evidence="4 6" id="KW-0472">Membrane</keyword>
<protein>
    <submittedName>
        <fullName evidence="9">Multidrug transporter</fullName>
    </submittedName>
</protein>
<keyword evidence="3 6" id="KW-1133">Transmembrane helix</keyword>
<dbReference type="Gene3D" id="1.10.287.470">
    <property type="entry name" value="Helix hairpin bin"/>
    <property type="match status" value="1"/>
</dbReference>
<evidence type="ECO:0000256" key="5">
    <source>
        <dbReference type="SAM" id="Coils"/>
    </source>
</evidence>
<evidence type="ECO:0000256" key="2">
    <source>
        <dbReference type="ARBA" id="ARBA00022692"/>
    </source>
</evidence>
<dbReference type="InterPro" id="IPR058982">
    <property type="entry name" value="Beta-barrel_AprE"/>
</dbReference>